<evidence type="ECO:0000256" key="14">
    <source>
        <dbReference type="ARBA" id="ARBA00049296"/>
    </source>
</evidence>
<comment type="catalytic activity">
    <reaction evidence="9">
        <text>9-hexadecanoyloxy-octadecanoate + H2O = 9-hydroxy-octadecanoate + hexadecanoate + H(+)</text>
        <dbReference type="Rhea" id="RHEA:52052"/>
        <dbReference type="ChEBI" id="CHEBI:7896"/>
        <dbReference type="ChEBI" id="CHEBI:15377"/>
        <dbReference type="ChEBI" id="CHEBI:15378"/>
        <dbReference type="ChEBI" id="CHEBI:83670"/>
        <dbReference type="ChEBI" id="CHEBI:136286"/>
    </reaction>
    <physiologicalReaction direction="left-to-right" evidence="9">
        <dbReference type="Rhea" id="RHEA:52053"/>
    </physiologicalReaction>
</comment>
<keyword evidence="5 17" id="KW-1133">Transmembrane helix</keyword>
<gene>
    <name evidence="18" type="ORF">RRG08_028148</name>
</gene>
<dbReference type="Pfam" id="PF04750">
    <property type="entry name" value="Far-17a_AIG1"/>
    <property type="match status" value="1"/>
</dbReference>
<feature type="transmembrane region" description="Helical" evidence="17">
    <location>
        <begin position="182"/>
        <end position="205"/>
    </location>
</feature>
<protein>
    <recommendedName>
        <fullName evidence="20">Androgen-dependent TFPI-regulating protein</fullName>
    </recommendedName>
</protein>
<comment type="catalytic activity">
    <reaction evidence="12">
        <text>9-(9Z-octadecenoyloxy)-octadecanoate + H2O = 9-hydroxy-octadecanoate + (9Z)-octadecenoate + H(+)</text>
        <dbReference type="Rhea" id="RHEA:52048"/>
        <dbReference type="ChEBI" id="CHEBI:15377"/>
        <dbReference type="ChEBI" id="CHEBI:15378"/>
        <dbReference type="ChEBI" id="CHEBI:30823"/>
        <dbReference type="ChEBI" id="CHEBI:136282"/>
        <dbReference type="ChEBI" id="CHEBI:136286"/>
    </reaction>
    <physiologicalReaction direction="left-to-right" evidence="12">
        <dbReference type="Rhea" id="RHEA:52049"/>
    </physiologicalReaction>
</comment>
<sequence>MAASSLQSVFHVPIFIAFFFSTYYDWHYVGTRHKGPFKKLYFLTYWNACLQTLYYGLCVVKNFTSDRRRSAQLERWRDNMHACVAFPVGMFVVATFWALFAVDRELVFPKALDHLVPFWLNHMLHTAVFPFLVIDKYLVHHQYPLRHKGIPVACALALIYLIWILFIAYYEGFWVYPILQVLAMHQRVIFISVCISFFASFYILGESLTKFIWRKDIQAKISSKSKLK</sequence>
<comment type="catalytic activity">
    <reaction evidence="15">
        <text>13-(9Z-hexadecenoyloxy)-octadecanoate + H2O = 13-hydroxy-octadecanoate + (9Z)-hexadecenoate + H(+)</text>
        <dbReference type="Rhea" id="RHEA:52076"/>
        <dbReference type="ChEBI" id="CHEBI:15377"/>
        <dbReference type="ChEBI" id="CHEBI:15378"/>
        <dbReference type="ChEBI" id="CHEBI:32372"/>
        <dbReference type="ChEBI" id="CHEBI:136304"/>
        <dbReference type="ChEBI" id="CHEBI:136315"/>
    </reaction>
    <physiologicalReaction direction="left-to-right" evidence="15">
        <dbReference type="Rhea" id="RHEA:52077"/>
    </physiologicalReaction>
</comment>
<keyword evidence="6 17" id="KW-0472">Membrane</keyword>
<evidence type="ECO:0008006" key="20">
    <source>
        <dbReference type="Google" id="ProtNLM"/>
    </source>
</evidence>
<dbReference type="GO" id="GO:0012505">
    <property type="term" value="C:endomembrane system"/>
    <property type="evidence" value="ECO:0007669"/>
    <property type="project" value="UniProtKB-SubCell"/>
</dbReference>
<evidence type="ECO:0000313" key="19">
    <source>
        <dbReference type="Proteomes" id="UP001283361"/>
    </source>
</evidence>
<evidence type="ECO:0000256" key="3">
    <source>
        <dbReference type="ARBA" id="ARBA00009300"/>
    </source>
</evidence>
<evidence type="ECO:0000256" key="5">
    <source>
        <dbReference type="ARBA" id="ARBA00022989"/>
    </source>
</evidence>
<evidence type="ECO:0000256" key="10">
    <source>
        <dbReference type="ARBA" id="ARBA00048680"/>
    </source>
</evidence>
<dbReference type="GO" id="GO:0016020">
    <property type="term" value="C:membrane"/>
    <property type="evidence" value="ECO:0007669"/>
    <property type="project" value="InterPro"/>
</dbReference>
<comment type="catalytic activity">
    <reaction evidence="8">
        <text>13-octadecanoyloxy-octadecanoate + H2O = 13-hydroxy-octadecanoate + octadecanoate + H(+)</text>
        <dbReference type="Rhea" id="RHEA:52084"/>
        <dbReference type="ChEBI" id="CHEBI:15377"/>
        <dbReference type="ChEBI" id="CHEBI:15378"/>
        <dbReference type="ChEBI" id="CHEBI:25629"/>
        <dbReference type="ChEBI" id="CHEBI:136304"/>
        <dbReference type="ChEBI" id="CHEBI:136335"/>
    </reaction>
    <physiologicalReaction direction="left-to-right" evidence="8">
        <dbReference type="Rhea" id="RHEA:52085"/>
    </physiologicalReaction>
</comment>
<comment type="caution">
    <text evidence="18">The sequence shown here is derived from an EMBL/GenBank/DDBJ whole genome shotgun (WGS) entry which is preliminary data.</text>
</comment>
<comment type="catalytic activity">
    <reaction evidence="14">
        <text>13-(9Z-octadecenoyloxy)-octadecanoate + H2O = 13-hydroxy-octadecanoate + (9Z)-octadecenoate + H(+)</text>
        <dbReference type="Rhea" id="RHEA:52064"/>
        <dbReference type="ChEBI" id="CHEBI:15377"/>
        <dbReference type="ChEBI" id="CHEBI:15378"/>
        <dbReference type="ChEBI" id="CHEBI:30823"/>
        <dbReference type="ChEBI" id="CHEBI:136303"/>
        <dbReference type="ChEBI" id="CHEBI:136304"/>
    </reaction>
    <physiologicalReaction direction="left-to-right" evidence="14">
        <dbReference type="Rhea" id="RHEA:52065"/>
    </physiologicalReaction>
</comment>
<evidence type="ECO:0000256" key="16">
    <source>
        <dbReference type="ARBA" id="ARBA00049428"/>
    </source>
</evidence>
<dbReference type="Proteomes" id="UP001283361">
    <property type="component" value="Unassembled WGS sequence"/>
</dbReference>
<evidence type="ECO:0000256" key="2">
    <source>
        <dbReference type="ARBA" id="ARBA00004127"/>
    </source>
</evidence>
<feature type="transmembrane region" description="Helical" evidence="17">
    <location>
        <begin position="40"/>
        <end position="60"/>
    </location>
</feature>
<accession>A0AAE0YXR1</accession>
<comment type="subcellular location">
    <subcellularLocation>
        <location evidence="2">Endomembrane system</location>
        <topology evidence="2">Multi-pass membrane protein</topology>
    </subcellularLocation>
</comment>
<dbReference type="AlphaFoldDB" id="A0AAE0YXR1"/>
<keyword evidence="19" id="KW-1185">Reference proteome</keyword>
<dbReference type="PANTHER" id="PTHR10989">
    <property type="entry name" value="ANDROGEN-INDUCED PROTEIN 1-RELATED"/>
    <property type="match status" value="1"/>
</dbReference>
<comment type="catalytic activity">
    <reaction evidence="13">
        <text>9-octadecanoyloxy-octadecanoate + H2O = 9-hydroxy-octadecanoate + octadecanoate + H(+)</text>
        <dbReference type="Rhea" id="RHEA:52096"/>
        <dbReference type="ChEBI" id="CHEBI:15377"/>
        <dbReference type="ChEBI" id="CHEBI:15378"/>
        <dbReference type="ChEBI" id="CHEBI:25629"/>
        <dbReference type="ChEBI" id="CHEBI:136286"/>
        <dbReference type="ChEBI" id="CHEBI:136373"/>
    </reaction>
    <physiologicalReaction direction="left-to-right" evidence="13">
        <dbReference type="Rhea" id="RHEA:52097"/>
    </physiologicalReaction>
</comment>
<evidence type="ECO:0000256" key="9">
    <source>
        <dbReference type="ARBA" id="ARBA00047863"/>
    </source>
</evidence>
<feature type="transmembrane region" description="Helical" evidence="17">
    <location>
        <begin position="9"/>
        <end position="28"/>
    </location>
</feature>
<feature type="transmembrane region" description="Helical" evidence="17">
    <location>
        <begin position="80"/>
        <end position="99"/>
    </location>
</feature>
<keyword evidence="4 17" id="KW-0812">Transmembrane</keyword>
<evidence type="ECO:0000313" key="18">
    <source>
        <dbReference type="EMBL" id="KAK3759188.1"/>
    </source>
</evidence>
<comment type="catalytic activity">
    <reaction evidence="16">
        <text>12-(9Z-hexadecenoyloxy)-octadecanoate + H2O = 12-hydroxyoctadecanoate + (9Z)-hexadecenoate + H(+)</text>
        <dbReference type="Rhea" id="RHEA:52072"/>
        <dbReference type="ChEBI" id="CHEBI:15377"/>
        <dbReference type="ChEBI" id="CHEBI:15378"/>
        <dbReference type="ChEBI" id="CHEBI:32372"/>
        <dbReference type="ChEBI" id="CHEBI:84201"/>
        <dbReference type="ChEBI" id="CHEBI:136312"/>
    </reaction>
    <physiologicalReaction direction="left-to-right" evidence="16">
        <dbReference type="Rhea" id="RHEA:52073"/>
    </physiologicalReaction>
</comment>
<evidence type="ECO:0000256" key="11">
    <source>
        <dbReference type="ARBA" id="ARBA00048701"/>
    </source>
</evidence>
<evidence type="ECO:0000256" key="4">
    <source>
        <dbReference type="ARBA" id="ARBA00022692"/>
    </source>
</evidence>
<comment type="catalytic activity">
    <reaction evidence="1">
        <text>9-(9Z-hexadecenoyloxy)-octadecanoate + H2O = (9Z)-hexadecenoate + 9-hydroxy-octadecanoate + H(+)</text>
        <dbReference type="Rhea" id="RHEA:52068"/>
        <dbReference type="ChEBI" id="CHEBI:15377"/>
        <dbReference type="ChEBI" id="CHEBI:15378"/>
        <dbReference type="ChEBI" id="CHEBI:32372"/>
        <dbReference type="ChEBI" id="CHEBI:136286"/>
        <dbReference type="ChEBI" id="CHEBI:136309"/>
    </reaction>
    <physiologicalReaction direction="left-to-right" evidence="1">
        <dbReference type="Rhea" id="RHEA:52069"/>
    </physiologicalReaction>
</comment>
<proteinExistence type="inferred from homology"/>
<dbReference type="InterPro" id="IPR006838">
    <property type="entry name" value="ADTRP_AIG1"/>
</dbReference>
<evidence type="ECO:0000256" key="13">
    <source>
        <dbReference type="ARBA" id="ARBA00049221"/>
    </source>
</evidence>
<evidence type="ECO:0000256" key="12">
    <source>
        <dbReference type="ARBA" id="ARBA00048800"/>
    </source>
</evidence>
<dbReference type="PANTHER" id="PTHR10989:SF16">
    <property type="entry name" value="AT02829P-RELATED"/>
    <property type="match status" value="1"/>
</dbReference>
<feature type="transmembrane region" description="Helical" evidence="17">
    <location>
        <begin position="119"/>
        <end position="138"/>
    </location>
</feature>
<evidence type="ECO:0000256" key="1">
    <source>
        <dbReference type="ARBA" id="ARBA00000923"/>
    </source>
</evidence>
<evidence type="ECO:0000256" key="17">
    <source>
        <dbReference type="SAM" id="Phobius"/>
    </source>
</evidence>
<dbReference type="EMBL" id="JAWDGP010005161">
    <property type="protein sequence ID" value="KAK3759188.1"/>
    <property type="molecule type" value="Genomic_DNA"/>
</dbReference>
<comment type="catalytic activity">
    <reaction evidence="7">
        <text>12-hexadecanoyloxy-octadecanoate + H2O = 12-hydroxyoctadecanoate + hexadecanoate + H(+)</text>
        <dbReference type="Rhea" id="RHEA:52056"/>
        <dbReference type="ChEBI" id="CHEBI:7896"/>
        <dbReference type="ChEBI" id="CHEBI:15377"/>
        <dbReference type="ChEBI" id="CHEBI:15378"/>
        <dbReference type="ChEBI" id="CHEBI:83677"/>
        <dbReference type="ChEBI" id="CHEBI:84201"/>
    </reaction>
    <physiologicalReaction direction="left-to-right" evidence="7">
        <dbReference type="Rhea" id="RHEA:52057"/>
    </physiologicalReaction>
</comment>
<evidence type="ECO:0000256" key="7">
    <source>
        <dbReference type="ARBA" id="ARBA00047368"/>
    </source>
</evidence>
<feature type="transmembrane region" description="Helical" evidence="17">
    <location>
        <begin position="150"/>
        <end position="170"/>
    </location>
</feature>
<comment type="catalytic activity">
    <reaction evidence="11">
        <text>12-(9Z-octadecenoyloxy)-octadecanoate + H2O = 12-hydroxyoctadecanoate + (9Z)-octadecenoate + H(+)</text>
        <dbReference type="Rhea" id="RHEA:52060"/>
        <dbReference type="ChEBI" id="CHEBI:15377"/>
        <dbReference type="ChEBI" id="CHEBI:15378"/>
        <dbReference type="ChEBI" id="CHEBI:30823"/>
        <dbReference type="ChEBI" id="CHEBI:84201"/>
        <dbReference type="ChEBI" id="CHEBI:136302"/>
    </reaction>
    <physiologicalReaction direction="left-to-right" evidence="11">
        <dbReference type="Rhea" id="RHEA:52061"/>
    </physiologicalReaction>
</comment>
<evidence type="ECO:0000256" key="6">
    <source>
        <dbReference type="ARBA" id="ARBA00023136"/>
    </source>
</evidence>
<evidence type="ECO:0000256" key="8">
    <source>
        <dbReference type="ARBA" id="ARBA00047427"/>
    </source>
</evidence>
<comment type="similarity">
    <text evidence="3">Belongs to the AIG1 family.</text>
</comment>
<comment type="catalytic activity">
    <reaction evidence="10">
        <text>12-octadecanoyloxy-octadecanoate + H2O = 12-hydroxyoctadecanoate + octadecanoate + H(+)</text>
        <dbReference type="Rhea" id="RHEA:52080"/>
        <dbReference type="ChEBI" id="CHEBI:15377"/>
        <dbReference type="ChEBI" id="CHEBI:15378"/>
        <dbReference type="ChEBI" id="CHEBI:25629"/>
        <dbReference type="ChEBI" id="CHEBI:84201"/>
        <dbReference type="ChEBI" id="CHEBI:136330"/>
    </reaction>
    <physiologicalReaction direction="left-to-right" evidence="10">
        <dbReference type="Rhea" id="RHEA:52081"/>
    </physiologicalReaction>
</comment>
<name>A0AAE0YXR1_9GAST</name>
<reference evidence="18" key="1">
    <citation type="journal article" date="2023" name="G3 (Bethesda)">
        <title>A reference genome for the long-term kleptoplast-retaining sea slug Elysia crispata morphotype clarki.</title>
        <authorList>
            <person name="Eastman K.E."/>
            <person name="Pendleton A.L."/>
            <person name="Shaikh M.A."/>
            <person name="Suttiyut T."/>
            <person name="Ogas R."/>
            <person name="Tomko P."/>
            <person name="Gavelis G."/>
            <person name="Widhalm J.R."/>
            <person name="Wisecaver J.H."/>
        </authorList>
    </citation>
    <scope>NUCLEOTIDE SEQUENCE</scope>
    <source>
        <strain evidence="18">ECLA1</strain>
    </source>
</reference>
<evidence type="ECO:0000256" key="15">
    <source>
        <dbReference type="ARBA" id="ARBA00049322"/>
    </source>
</evidence>
<organism evidence="18 19">
    <name type="scientific">Elysia crispata</name>
    <name type="common">lettuce slug</name>
    <dbReference type="NCBI Taxonomy" id="231223"/>
    <lineage>
        <taxon>Eukaryota</taxon>
        <taxon>Metazoa</taxon>
        <taxon>Spiralia</taxon>
        <taxon>Lophotrochozoa</taxon>
        <taxon>Mollusca</taxon>
        <taxon>Gastropoda</taxon>
        <taxon>Heterobranchia</taxon>
        <taxon>Euthyneura</taxon>
        <taxon>Panpulmonata</taxon>
        <taxon>Sacoglossa</taxon>
        <taxon>Placobranchoidea</taxon>
        <taxon>Plakobranchidae</taxon>
        <taxon>Elysia</taxon>
    </lineage>
</organism>